<dbReference type="EMBL" id="JALAAR010000012">
    <property type="protein sequence ID" value="MEH8018432.1"/>
    <property type="molecule type" value="Genomic_DNA"/>
</dbReference>
<feature type="transmembrane region" description="Helical" evidence="1">
    <location>
        <begin position="43"/>
        <end position="68"/>
    </location>
</feature>
<protein>
    <submittedName>
        <fullName evidence="2">Uncharacterized protein</fullName>
    </submittedName>
</protein>
<dbReference type="Proteomes" id="UP001375382">
    <property type="component" value="Unassembled WGS sequence"/>
</dbReference>
<reference evidence="2 3" key="1">
    <citation type="journal article" date="2023" name="Ecotoxicol. Environ. Saf.">
        <title>Mercury remediation potential of mercury-resistant strain Rheinheimera metallidurans sp. nov. isolated from a municipal waste dumping site.</title>
        <authorList>
            <person name="Yadav V."/>
            <person name="Manjhi A."/>
            <person name="Vadakedath N."/>
        </authorList>
    </citation>
    <scope>NUCLEOTIDE SEQUENCE [LARGE SCALE GENOMIC DNA]</scope>
    <source>
        <strain evidence="2 3">E-49</strain>
    </source>
</reference>
<organism evidence="2 3">
    <name type="scientific">Rheinheimera muenzenbergensis</name>
    <dbReference type="NCBI Taxonomy" id="1193628"/>
    <lineage>
        <taxon>Bacteria</taxon>
        <taxon>Pseudomonadati</taxon>
        <taxon>Pseudomonadota</taxon>
        <taxon>Gammaproteobacteria</taxon>
        <taxon>Chromatiales</taxon>
        <taxon>Chromatiaceae</taxon>
        <taxon>Rheinheimera</taxon>
    </lineage>
</organism>
<sequence>MAIIYFVLGGLAVVGVVQLIAILISLIIASLTTGVSRLKFDDLMEISISVIGVAAFLGFPATFAIYYFDLFDFKVIHETIRGVENPGRVNGVTYIRSYLLVSFWIYILMFFYHVIKKIVDMKRVENFHNQKNVENKR</sequence>
<keyword evidence="1" id="KW-0472">Membrane</keyword>
<evidence type="ECO:0000313" key="2">
    <source>
        <dbReference type="EMBL" id="MEH8018432.1"/>
    </source>
</evidence>
<feature type="transmembrane region" description="Helical" evidence="1">
    <location>
        <begin position="95"/>
        <end position="115"/>
    </location>
</feature>
<accession>A0ABU8C947</accession>
<keyword evidence="1" id="KW-1133">Transmembrane helix</keyword>
<proteinExistence type="predicted"/>
<comment type="caution">
    <text evidence="2">The sequence shown here is derived from an EMBL/GenBank/DDBJ whole genome shotgun (WGS) entry which is preliminary data.</text>
</comment>
<keyword evidence="3" id="KW-1185">Reference proteome</keyword>
<evidence type="ECO:0000313" key="3">
    <source>
        <dbReference type="Proteomes" id="UP001375382"/>
    </source>
</evidence>
<feature type="transmembrane region" description="Helical" evidence="1">
    <location>
        <begin position="6"/>
        <end position="31"/>
    </location>
</feature>
<name>A0ABU8C947_9GAMM</name>
<dbReference type="RefSeq" id="WP_335736838.1">
    <property type="nucleotide sequence ID" value="NZ_JALAAR010000012.1"/>
</dbReference>
<gene>
    <name evidence="2" type="ORF">MN202_14415</name>
</gene>
<evidence type="ECO:0000256" key="1">
    <source>
        <dbReference type="SAM" id="Phobius"/>
    </source>
</evidence>
<keyword evidence="1" id="KW-0812">Transmembrane</keyword>